<gene>
    <name evidence="2" type="ORF">B0T10DRAFT_501987</name>
</gene>
<protein>
    <submittedName>
        <fullName evidence="2">Uncharacterized protein</fullName>
    </submittedName>
</protein>
<name>A0A9P9AHY4_9HYPO</name>
<keyword evidence="3" id="KW-1185">Reference proteome</keyword>
<keyword evidence="1" id="KW-0732">Signal</keyword>
<organism evidence="2 3">
    <name type="scientific">Thelonectria olida</name>
    <dbReference type="NCBI Taxonomy" id="1576542"/>
    <lineage>
        <taxon>Eukaryota</taxon>
        <taxon>Fungi</taxon>
        <taxon>Dikarya</taxon>
        <taxon>Ascomycota</taxon>
        <taxon>Pezizomycotina</taxon>
        <taxon>Sordariomycetes</taxon>
        <taxon>Hypocreomycetidae</taxon>
        <taxon>Hypocreales</taxon>
        <taxon>Nectriaceae</taxon>
        <taxon>Thelonectria</taxon>
    </lineage>
</organism>
<accession>A0A9P9AHY4</accession>
<evidence type="ECO:0000313" key="2">
    <source>
        <dbReference type="EMBL" id="KAH6868896.1"/>
    </source>
</evidence>
<proteinExistence type="predicted"/>
<evidence type="ECO:0000256" key="1">
    <source>
        <dbReference type="SAM" id="SignalP"/>
    </source>
</evidence>
<dbReference type="AlphaFoldDB" id="A0A9P9AHY4"/>
<feature type="chain" id="PRO_5040167957" evidence="1">
    <location>
        <begin position="26"/>
        <end position="297"/>
    </location>
</feature>
<sequence length="297" mass="33425">MISSFRYALMWAFALMVATASFSQATPLPADDTDNSLAARASSAWQARHRMTSANYQATFDKLVADKYRLTYVSGYTINNDPRFAAIWEKTNGADWVARHGMTGANYQSQFNALVSKGYRLRLVNGYSVAGSPRYVAIWDKSAGPAWQARHGLTSSQYQNAFDTFAKQGYRLKHVSGYSQGNTALYAALWEKKTNNIPWVAHHGMTSSNYQTLFNKYVSQGYRLVDVSGYVVNNVAYYAAIWDKSTSGPWVARHGLSSSQYQTEFNNWVGKGYRLKLVSGYTLNSNQDRYAALWIKE</sequence>
<dbReference type="InterPro" id="IPR049511">
    <property type="entry name" value="PGH-like_rpt"/>
</dbReference>
<dbReference type="OrthoDB" id="5946976at2759"/>
<dbReference type="Pfam" id="PF17660">
    <property type="entry name" value="BTRD1"/>
    <property type="match status" value="5"/>
</dbReference>
<evidence type="ECO:0000313" key="3">
    <source>
        <dbReference type="Proteomes" id="UP000777438"/>
    </source>
</evidence>
<comment type="caution">
    <text evidence="2">The sequence shown here is derived from an EMBL/GenBank/DDBJ whole genome shotgun (WGS) entry which is preliminary data.</text>
</comment>
<dbReference type="Proteomes" id="UP000777438">
    <property type="component" value="Unassembled WGS sequence"/>
</dbReference>
<reference evidence="2 3" key="1">
    <citation type="journal article" date="2021" name="Nat. Commun.">
        <title>Genetic determinants of endophytism in the Arabidopsis root mycobiome.</title>
        <authorList>
            <person name="Mesny F."/>
            <person name="Miyauchi S."/>
            <person name="Thiergart T."/>
            <person name="Pickel B."/>
            <person name="Atanasova L."/>
            <person name="Karlsson M."/>
            <person name="Huettel B."/>
            <person name="Barry K.W."/>
            <person name="Haridas S."/>
            <person name="Chen C."/>
            <person name="Bauer D."/>
            <person name="Andreopoulos W."/>
            <person name="Pangilinan J."/>
            <person name="LaButti K."/>
            <person name="Riley R."/>
            <person name="Lipzen A."/>
            <person name="Clum A."/>
            <person name="Drula E."/>
            <person name="Henrissat B."/>
            <person name="Kohler A."/>
            <person name="Grigoriev I.V."/>
            <person name="Martin F.M."/>
            <person name="Hacquard S."/>
        </authorList>
    </citation>
    <scope>NUCLEOTIDE SEQUENCE [LARGE SCALE GENOMIC DNA]</scope>
    <source>
        <strain evidence="2 3">MPI-CAGE-CH-0241</strain>
    </source>
</reference>
<feature type="signal peptide" evidence="1">
    <location>
        <begin position="1"/>
        <end position="25"/>
    </location>
</feature>
<dbReference type="EMBL" id="JAGPYM010000085">
    <property type="protein sequence ID" value="KAH6868896.1"/>
    <property type="molecule type" value="Genomic_DNA"/>
</dbReference>